<reference evidence="8" key="1">
    <citation type="submission" date="2017-12" db="EMBL/GenBank/DDBJ databases">
        <authorList>
            <person name="Thomas-White K."/>
            <person name="Wolfe A.J."/>
        </authorList>
    </citation>
    <scope>NUCLEOTIDE SEQUENCE</scope>
    <source>
        <strain evidence="8">UMB0763</strain>
    </source>
</reference>
<dbReference type="Gene3D" id="3.90.1150.10">
    <property type="entry name" value="Aspartate Aminotransferase, domain 1"/>
    <property type="match status" value="1"/>
</dbReference>
<dbReference type="PRINTS" id="PR00800">
    <property type="entry name" value="YHDCRBOXLASE"/>
</dbReference>
<dbReference type="GO" id="GO:0004058">
    <property type="term" value="F:aromatic-L-amino-acid decarboxylase activity"/>
    <property type="evidence" value="ECO:0007669"/>
    <property type="project" value="UniProtKB-ARBA"/>
</dbReference>
<reference evidence="8" key="2">
    <citation type="submission" date="2023-10" db="EMBL/GenBank/DDBJ databases">
        <authorList>
            <person name="Choi B."/>
        </authorList>
    </citation>
    <scope>NUCLEOTIDE SEQUENCE</scope>
    <source>
        <strain evidence="8">UMB0763</strain>
    </source>
</reference>
<dbReference type="Gene3D" id="3.40.640.10">
    <property type="entry name" value="Type I PLP-dependent aspartate aminotransferase-like (Major domain)"/>
    <property type="match status" value="1"/>
</dbReference>
<name>A0AAF0YP81_9CORY</name>
<dbReference type="SUPFAM" id="SSF53383">
    <property type="entry name" value="PLP-dependent transferases"/>
    <property type="match status" value="1"/>
</dbReference>
<feature type="modified residue" description="N6-(pyridoxal phosphate)lysine" evidence="6">
    <location>
        <position position="291"/>
    </location>
</feature>
<evidence type="ECO:0000313" key="9">
    <source>
        <dbReference type="Proteomes" id="UP000234560"/>
    </source>
</evidence>
<dbReference type="InterPro" id="IPR015424">
    <property type="entry name" value="PyrdxlP-dep_Trfase"/>
</dbReference>
<evidence type="ECO:0000256" key="6">
    <source>
        <dbReference type="PIRSR" id="PIRSR602129-50"/>
    </source>
</evidence>
<dbReference type="EMBL" id="CP136958">
    <property type="protein sequence ID" value="WOT01527.1"/>
    <property type="molecule type" value="Genomic_DNA"/>
</dbReference>
<sequence length="462" mass="50366">MTSNPVTFNPRVPELATQFIGTIFNDYDPRSYAPGADFLTRQEDRQQVSPTAIPAVGRPLAEATKELVDVLEHDSNLRHPRFFGFIPGPAQSVSWLGDVIATAYNPHASNWAQSPGASALEKQVIDWACEAAGISSPNRGGILVSGGSMANLTGLMAARESRVPLDQIPRAVVYTTEQTHSSVNKALHILGISHIRTLPVDDAFCMQPAVLRQAIEADKKEGLLPFAVVGTCGTTNTGAIDPLDAIADLCDEFDLWFHVDGAYGGSVVLSSRKADARGVERCDSMAWDGHKWLFQTYGLAMVLVKNRADLVRSFSAGGEYLQDVEGGSHNPDWWDMGPELTRPARAPRLWLTLQTVGTERLSQMIDSSISVAELFEKEIQSVEGISIVTPACHAIVTFTTGDEAKNVALAEYLRRHNIAGIWTTTLNGKNVLRLCTISPDETEEDMEALVKDIEKALKKIQL</sequence>
<dbReference type="KEGG" id="cpyr:CYJ47_09650"/>
<keyword evidence="5 7" id="KW-0456">Lyase</keyword>
<evidence type="ECO:0000313" key="8">
    <source>
        <dbReference type="EMBL" id="WOT01527.1"/>
    </source>
</evidence>
<evidence type="ECO:0000256" key="5">
    <source>
        <dbReference type="ARBA" id="ARBA00023239"/>
    </source>
</evidence>
<keyword evidence="8" id="KW-0808">Transferase</keyword>
<dbReference type="Proteomes" id="UP000234560">
    <property type="component" value="Chromosome"/>
</dbReference>
<proteinExistence type="inferred from homology"/>
<dbReference type="Pfam" id="PF00282">
    <property type="entry name" value="Pyridoxal_deC"/>
    <property type="match status" value="1"/>
</dbReference>
<dbReference type="AlphaFoldDB" id="A0AAF0YP81"/>
<accession>A0AAF0YP81</accession>
<keyword evidence="3" id="KW-0210">Decarboxylase</keyword>
<dbReference type="InterPro" id="IPR015421">
    <property type="entry name" value="PyrdxlP-dep_Trfase_major"/>
</dbReference>
<evidence type="ECO:0000256" key="7">
    <source>
        <dbReference type="RuleBase" id="RU000382"/>
    </source>
</evidence>
<comment type="cofactor">
    <cofactor evidence="1 6 7">
        <name>pyridoxal 5'-phosphate</name>
        <dbReference type="ChEBI" id="CHEBI:597326"/>
    </cofactor>
</comment>
<gene>
    <name evidence="8" type="ORF">CYJ47_09650</name>
</gene>
<dbReference type="InterPro" id="IPR015422">
    <property type="entry name" value="PyrdxlP-dep_Trfase_small"/>
</dbReference>
<dbReference type="PANTHER" id="PTHR11999:SF70">
    <property type="entry name" value="MIP05841P"/>
    <property type="match status" value="1"/>
</dbReference>
<dbReference type="InterPro" id="IPR010977">
    <property type="entry name" value="Aromatic_deC"/>
</dbReference>
<evidence type="ECO:0000256" key="1">
    <source>
        <dbReference type="ARBA" id="ARBA00001933"/>
    </source>
</evidence>
<dbReference type="InterPro" id="IPR002129">
    <property type="entry name" value="PyrdxlP-dep_de-COase"/>
</dbReference>
<dbReference type="GO" id="GO:0006520">
    <property type="term" value="P:amino acid metabolic process"/>
    <property type="evidence" value="ECO:0007669"/>
    <property type="project" value="InterPro"/>
</dbReference>
<comment type="similarity">
    <text evidence="2 7">Belongs to the group II decarboxylase family.</text>
</comment>
<dbReference type="RefSeq" id="WP_101677792.1">
    <property type="nucleotide sequence ID" value="NZ_CP136958.1"/>
</dbReference>
<evidence type="ECO:0000256" key="4">
    <source>
        <dbReference type="ARBA" id="ARBA00022898"/>
    </source>
</evidence>
<organism evidence="8 9">
    <name type="scientific">Corynebacterium pyruviciproducens</name>
    <dbReference type="NCBI Taxonomy" id="598660"/>
    <lineage>
        <taxon>Bacteria</taxon>
        <taxon>Bacillati</taxon>
        <taxon>Actinomycetota</taxon>
        <taxon>Actinomycetes</taxon>
        <taxon>Mycobacteriales</taxon>
        <taxon>Corynebacteriaceae</taxon>
        <taxon>Corynebacterium</taxon>
    </lineage>
</organism>
<evidence type="ECO:0000256" key="2">
    <source>
        <dbReference type="ARBA" id="ARBA00009533"/>
    </source>
</evidence>
<dbReference type="GO" id="GO:0008483">
    <property type="term" value="F:transaminase activity"/>
    <property type="evidence" value="ECO:0007669"/>
    <property type="project" value="UniProtKB-KW"/>
</dbReference>
<keyword evidence="4 6" id="KW-0663">Pyridoxal phosphate</keyword>
<keyword evidence="8" id="KW-0032">Aminotransferase</keyword>
<evidence type="ECO:0000256" key="3">
    <source>
        <dbReference type="ARBA" id="ARBA00022793"/>
    </source>
</evidence>
<dbReference type="GO" id="GO:0019752">
    <property type="term" value="P:carboxylic acid metabolic process"/>
    <property type="evidence" value="ECO:0007669"/>
    <property type="project" value="InterPro"/>
</dbReference>
<protein>
    <submittedName>
        <fullName evidence="8">Aminotransferase class I/II-fold pyridoxal phosphate-dependent enzyme</fullName>
    </submittedName>
</protein>
<dbReference type="PANTHER" id="PTHR11999">
    <property type="entry name" value="GROUP II PYRIDOXAL-5-PHOSPHATE DECARBOXYLASE"/>
    <property type="match status" value="1"/>
</dbReference>
<dbReference type="GO" id="GO:0030170">
    <property type="term" value="F:pyridoxal phosphate binding"/>
    <property type="evidence" value="ECO:0007669"/>
    <property type="project" value="InterPro"/>
</dbReference>